<evidence type="ECO:0000313" key="1">
    <source>
        <dbReference type="EMBL" id="KAI4388025.1"/>
    </source>
</evidence>
<organism evidence="1 2">
    <name type="scientific">Melastoma candidum</name>
    <dbReference type="NCBI Taxonomy" id="119954"/>
    <lineage>
        <taxon>Eukaryota</taxon>
        <taxon>Viridiplantae</taxon>
        <taxon>Streptophyta</taxon>
        <taxon>Embryophyta</taxon>
        <taxon>Tracheophyta</taxon>
        <taxon>Spermatophyta</taxon>
        <taxon>Magnoliopsida</taxon>
        <taxon>eudicotyledons</taxon>
        <taxon>Gunneridae</taxon>
        <taxon>Pentapetalae</taxon>
        <taxon>rosids</taxon>
        <taxon>malvids</taxon>
        <taxon>Myrtales</taxon>
        <taxon>Melastomataceae</taxon>
        <taxon>Melastomatoideae</taxon>
        <taxon>Melastomateae</taxon>
        <taxon>Melastoma</taxon>
    </lineage>
</organism>
<dbReference type="EMBL" id="CM042880">
    <property type="protein sequence ID" value="KAI4388025.1"/>
    <property type="molecule type" value="Genomic_DNA"/>
</dbReference>
<evidence type="ECO:0000313" key="2">
    <source>
        <dbReference type="Proteomes" id="UP001057402"/>
    </source>
</evidence>
<protein>
    <submittedName>
        <fullName evidence="1">Uncharacterized protein</fullName>
    </submittedName>
</protein>
<gene>
    <name evidence="1" type="ORF">MLD38_000402</name>
</gene>
<accession>A0ACB9SAW5</accession>
<comment type="caution">
    <text evidence="1">The sequence shown here is derived from an EMBL/GenBank/DDBJ whole genome shotgun (WGS) entry which is preliminary data.</text>
</comment>
<keyword evidence="2" id="KW-1185">Reference proteome</keyword>
<dbReference type="Proteomes" id="UP001057402">
    <property type="component" value="Chromosome 1"/>
</dbReference>
<reference evidence="2" key="1">
    <citation type="journal article" date="2023" name="Front. Plant Sci.">
        <title>Chromosomal-level genome assembly of Melastoma candidum provides insights into trichome evolution.</title>
        <authorList>
            <person name="Zhong Y."/>
            <person name="Wu W."/>
            <person name="Sun C."/>
            <person name="Zou P."/>
            <person name="Liu Y."/>
            <person name="Dai S."/>
            <person name="Zhou R."/>
        </authorList>
    </citation>
    <scope>NUCLEOTIDE SEQUENCE [LARGE SCALE GENOMIC DNA]</scope>
</reference>
<sequence>MKSPRVEGGESSSRTCKPKPNTAPDPDFCPKPEPKYPIRGGTEAFPNLGEHCGHPDCHRLDFLPFNCDGCLSSFCLEHRSYDAHDCPKPGLTSRRVAVCKACSAAIETTSQDEGVALLRHENSGECDPSKRKKSVCPVERCRERLTFSNTCECKTCQVKVCLRHRFPADHACKGRGQAGGVEAWGWNEKFLVALAIRSRSGAKDCGKEENEKKKKKKKKGTLSPKRSPSTSIKAF</sequence>
<proteinExistence type="predicted"/>
<name>A0ACB9SAW5_9MYRT</name>